<dbReference type="Pfam" id="PF00874">
    <property type="entry name" value="PRD"/>
    <property type="match status" value="2"/>
</dbReference>
<evidence type="ECO:0000259" key="7">
    <source>
        <dbReference type="PROSITE" id="PS51099"/>
    </source>
</evidence>
<dbReference type="InterPro" id="IPR016152">
    <property type="entry name" value="PTrfase/Anion_transptr"/>
</dbReference>
<dbReference type="PROSITE" id="PS51372">
    <property type="entry name" value="PRD_2"/>
    <property type="match status" value="2"/>
</dbReference>
<protein>
    <submittedName>
        <fullName evidence="9">LicABCH operon regulator</fullName>
    </submittedName>
</protein>
<keyword evidence="2" id="KW-0677">Repeat</keyword>
<dbReference type="InterPro" id="IPR036095">
    <property type="entry name" value="PTS_EIIB-like_sf"/>
</dbReference>
<dbReference type="GO" id="GO:0006355">
    <property type="term" value="P:regulation of DNA-templated transcription"/>
    <property type="evidence" value="ECO:0007669"/>
    <property type="project" value="InterPro"/>
</dbReference>
<dbReference type="Pfam" id="PF02302">
    <property type="entry name" value="PTS_IIB"/>
    <property type="match status" value="1"/>
</dbReference>
<dbReference type="InterPro" id="IPR050661">
    <property type="entry name" value="BglG_antiterminators"/>
</dbReference>
<dbReference type="GO" id="GO:0009401">
    <property type="term" value="P:phosphoenolpyruvate-dependent sugar phosphotransferase system"/>
    <property type="evidence" value="ECO:0007669"/>
    <property type="project" value="InterPro"/>
</dbReference>
<keyword evidence="3" id="KW-0805">Transcription regulation</keyword>
<evidence type="ECO:0000256" key="2">
    <source>
        <dbReference type="ARBA" id="ARBA00022737"/>
    </source>
</evidence>
<keyword evidence="10" id="KW-1185">Reference proteome</keyword>
<dbReference type="Gene3D" id="3.40.930.10">
    <property type="entry name" value="Mannitol-specific EII, Chain A"/>
    <property type="match status" value="1"/>
</dbReference>
<feature type="domain" description="PRD" evidence="8">
    <location>
        <begin position="292"/>
        <end position="399"/>
    </location>
</feature>
<dbReference type="AlphaFoldDB" id="A0A918D0W2"/>
<evidence type="ECO:0000256" key="1">
    <source>
        <dbReference type="ARBA" id="ARBA00022679"/>
    </source>
</evidence>
<dbReference type="Pfam" id="PF00359">
    <property type="entry name" value="PTS_EIIA_2"/>
    <property type="match status" value="1"/>
</dbReference>
<evidence type="ECO:0000313" key="9">
    <source>
        <dbReference type="EMBL" id="GGN55178.1"/>
    </source>
</evidence>
<dbReference type="Gene3D" id="3.40.50.2300">
    <property type="match status" value="1"/>
</dbReference>
<feature type="domain" description="PRD" evidence="8">
    <location>
        <begin position="180"/>
        <end position="284"/>
    </location>
</feature>
<dbReference type="InterPro" id="IPR036634">
    <property type="entry name" value="PRD_sf"/>
</dbReference>
<accession>A0A918D0W2</accession>
<dbReference type="InterPro" id="IPR036390">
    <property type="entry name" value="WH_DNA-bd_sf"/>
</dbReference>
<evidence type="ECO:0000256" key="3">
    <source>
        <dbReference type="ARBA" id="ARBA00023015"/>
    </source>
</evidence>
<dbReference type="Proteomes" id="UP000624041">
    <property type="component" value="Unassembled WGS sequence"/>
</dbReference>
<dbReference type="Pfam" id="PF05043">
    <property type="entry name" value="Mga"/>
    <property type="match status" value="1"/>
</dbReference>
<feature type="domain" description="PTS EIIA type-2" evidence="6">
    <location>
        <begin position="496"/>
        <end position="635"/>
    </location>
</feature>
<dbReference type="Gene3D" id="1.10.10.10">
    <property type="entry name" value="Winged helix-like DNA-binding domain superfamily/Winged helix DNA-binding domain"/>
    <property type="match status" value="2"/>
</dbReference>
<dbReference type="InterPro" id="IPR036388">
    <property type="entry name" value="WH-like_DNA-bd_sf"/>
</dbReference>
<dbReference type="Pfam" id="PF08279">
    <property type="entry name" value="HTH_11"/>
    <property type="match status" value="1"/>
</dbReference>
<dbReference type="PANTHER" id="PTHR30185">
    <property type="entry name" value="CRYPTIC BETA-GLUCOSIDE BGL OPERON ANTITERMINATOR"/>
    <property type="match status" value="1"/>
</dbReference>
<dbReference type="PROSITE" id="PS51099">
    <property type="entry name" value="PTS_EIIB_TYPE_2"/>
    <property type="match status" value="1"/>
</dbReference>
<dbReference type="SUPFAM" id="SSF46785">
    <property type="entry name" value="Winged helix' DNA-binding domain"/>
    <property type="match status" value="1"/>
</dbReference>
<evidence type="ECO:0000259" key="6">
    <source>
        <dbReference type="PROSITE" id="PS51094"/>
    </source>
</evidence>
<evidence type="ECO:0000256" key="4">
    <source>
        <dbReference type="ARBA" id="ARBA00023159"/>
    </source>
</evidence>
<keyword evidence="1" id="KW-0808">Transferase</keyword>
<dbReference type="EMBL" id="BMOS01000007">
    <property type="protein sequence ID" value="GGN55178.1"/>
    <property type="molecule type" value="Genomic_DNA"/>
</dbReference>
<dbReference type="GO" id="GO:0008982">
    <property type="term" value="F:protein-N(PI)-phosphohistidine-sugar phosphotransferase activity"/>
    <property type="evidence" value="ECO:0007669"/>
    <property type="project" value="InterPro"/>
</dbReference>
<feature type="domain" description="PTS EIIB type-2" evidence="7">
    <location>
        <begin position="404"/>
        <end position="495"/>
    </location>
</feature>
<reference evidence="9" key="1">
    <citation type="journal article" date="2014" name="Int. J. Syst. Evol. Microbiol.">
        <title>Complete genome sequence of Corynebacterium casei LMG S-19264T (=DSM 44701T), isolated from a smear-ripened cheese.</title>
        <authorList>
            <consortium name="US DOE Joint Genome Institute (JGI-PGF)"/>
            <person name="Walter F."/>
            <person name="Albersmeier A."/>
            <person name="Kalinowski J."/>
            <person name="Ruckert C."/>
        </authorList>
    </citation>
    <scope>NUCLEOTIDE SEQUENCE</scope>
    <source>
        <strain evidence="9">JCM 17251</strain>
    </source>
</reference>
<keyword evidence="4" id="KW-0010">Activator</keyword>
<dbReference type="InterPro" id="IPR013196">
    <property type="entry name" value="HTH_11"/>
</dbReference>
<reference evidence="9" key="2">
    <citation type="submission" date="2020-09" db="EMBL/GenBank/DDBJ databases">
        <authorList>
            <person name="Sun Q."/>
            <person name="Ohkuma M."/>
        </authorList>
    </citation>
    <scope>NUCLEOTIDE SEQUENCE</scope>
    <source>
        <strain evidence="9">JCM 17251</strain>
    </source>
</reference>
<dbReference type="RefSeq" id="WP_188856569.1">
    <property type="nucleotide sequence ID" value="NZ_BMOS01000007.1"/>
</dbReference>
<dbReference type="PANTHER" id="PTHR30185:SF13">
    <property type="entry name" value="LICABCH OPERON REGULATOR-RELATED"/>
    <property type="match status" value="1"/>
</dbReference>
<name>A0A918D0W2_9BACI</name>
<dbReference type="Gene3D" id="1.10.1790.10">
    <property type="entry name" value="PRD domain"/>
    <property type="match status" value="2"/>
</dbReference>
<proteinExistence type="predicted"/>
<evidence type="ECO:0000256" key="5">
    <source>
        <dbReference type="ARBA" id="ARBA00023163"/>
    </source>
</evidence>
<evidence type="ECO:0000259" key="8">
    <source>
        <dbReference type="PROSITE" id="PS51372"/>
    </source>
</evidence>
<dbReference type="SUPFAM" id="SSF55804">
    <property type="entry name" value="Phoshotransferase/anion transport protein"/>
    <property type="match status" value="1"/>
</dbReference>
<dbReference type="SUPFAM" id="SSF63520">
    <property type="entry name" value="PTS-regulatory domain, PRD"/>
    <property type="match status" value="2"/>
</dbReference>
<dbReference type="CDD" id="cd05568">
    <property type="entry name" value="PTS_IIB_bgl_like"/>
    <property type="match status" value="1"/>
</dbReference>
<comment type="caution">
    <text evidence="9">The sequence shown here is derived from an EMBL/GenBank/DDBJ whole genome shotgun (WGS) entry which is preliminary data.</text>
</comment>
<dbReference type="InterPro" id="IPR002178">
    <property type="entry name" value="PTS_EIIA_type-2_dom"/>
</dbReference>
<dbReference type="CDD" id="cd00211">
    <property type="entry name" value="PTS_IIA_fru"/>
    <property type="match status" value="1"/>
</dbReference>
<dbReference type="InterPro" id="IPR003501">
    <property type="entry name" value="PTS_EIIB_2/3"/>
</dbReference>
<evidence type="ECO:0000313" key="10">
    <source>
        <dbReference type="Proteomes" id="UP000624041"/>
    </source>
</evidence>
<gene>
    <name evidence="9" type="primary">licR</name>
    <name evidence="9" type="ORF">GCM10007971_13700</name>
</gene>
<dbReference type="InterPro" id="IPR011608">
    <property type="entry name" value="PRD"/>
</dbReference>
<dbReference type="InterPro" id="IPR007737">
    <property type="entry name" value="Mga_HTH"/>
</dbReference>
<dbReference type="SUPFAM" id="SSF52794">
    <property type="entry name" value="PTS system IIB component-like"/>
    <property type="match status" value="1"/>
</dbReference>
<sequence length="638" mass="74258">MNVRWKQILHLLLTSEKSLTSQELAAELHVSSKTIRNDIKNLQPLLSDYGLEIVSVRGKGYALTDNDQKKMAVFLQHHMEQDIPVEPEDRVHFLMETLLLQTDYIKIDEIMEKIYVSRSTLQNDLRQVRKILADYQLTLKQKPNYGIKVEGDEMQIRFCIAEWLFQQSISLLRHDMDLPILNKKDLNMISNTILSNLRQSKIIISDINLHNLITHLAISIRRLRENNTIQTEIDDASLQDTMEYQVAQKILREIEEDLFITFPYNEVAYLTIHLMGTKLLSPEDSTTETHQVIDAEILRLSEQIIKRIDQQYEFHLQEDEELKLALALHLKPAMNRYQYQMNMRNPMLDEIKMNYPLSFEAAVAGSEVLIEEKSIKINEDEIAYLALHIEVAQERRKQLLSNKKRCLIVCASGMGSAHLLKYKLKNMLSEDLVIVGTTEMHNLKYHSLDYIDLIITTIPIPWDTEKPVIQVSTILGKTDLSKIKDLLSKGKDMTDHYLYESFTYLQQDFKHPDSILHFMCNEIYKAGFSNDNYLDSVLKRENYAPTSFGNLVAIPHPLDPENTHTFWSVMTLVKPIKWGNKPVQLIFLLSIQKGKQKEIKSMFEELGDLLEDKDLIQRLIACTTFKQFKHTLQQWKGL</sequence>
<dbReference type="InterPro" id="IPR013011">
    <property type="entry name" value="PTS_EIIB_2"/>
</dbReference>
<keyword evidence="5" id="KW-0804">Transcription</keyword>
<dbReference type="PROSITE" id="PS51094">
    <property type="entry name" value="PTS_EIIA_TYPE_2"/>
    <property type="match status" value="1"/>
</dbReference>
<organism evidence="9 10">
    <name type="scientific">Oceanobacillus indicireducens</name>
    <dbReference type="NCBI Taxonomy" id="1004261"/>
    <lineage>
        <taxon>Bacteria</taxon>
        <taxon>Bacillati</taxon>
        <taxon>Bacillota</taxon>
        <taxon>Bacilli</taxon>
        <taxon>Bacillales</taxon>
        <taxon>Bacillaceae</taxon>
        <taxon>Oceanobacillus</taxon>
    </lineage>
</organism>